<feature type="transmembrane region" description="Helical" evidence="1">
    <location>
        <begin position="147"/>
        <end position="164"/>
    </location>
</feature>
<proteinExistence type="predicted"/>
<sequence length="558" mass="61634">MVTLDAGAVTRRPIITPTMPLVIGGFVVLTVLFFWPWLAHLSSALIGPEEDNMQDFWNSWHAATAHGWRDLLFTNQIRYPEGTSLSYHSFAWPQVAAVTLLGHVFGTSFTNLVLFQNVTLLASFPLSAVAMFLLARHLLGERAGCNAGAVLAGFVFAFNPWHVAQVMHHAHVATIEFLPLFALFYLRSLEERSYLYLAAASGMMALSGLSCWYYLFYAFYFMAFDLVYRCNRDRIWPDKWMLAVPIFCVIGSILLLSPWLIPMIIARGPANGGTNAFVADAWALVAFPPTHLLAQFGASIYARLTGNAWEATVYLGLANLTVLAWAFACKTEADKRILHYALAGMLFFLVLAAGETLHIGGHPSGVPLPYFVLANLPFFGNVRTPARAIVMVYMFLSLGLAQACVMAARGDGMRRRTCMALLAMAMLLDFFPANLAATPMRCPPALTAIADDPDSFGVLDLPRGYIAGNIAMARSVCHGHPIVAGETSRKLGVTLADRLETDDLALQQRQLTAAHVKYIVLRRSPSFVWNETDGRLSDYMRAYRQVSADEDAIVLRVY</sequence>
<feature type="transmembrane region" description="Helical" evidence="1">
    <location>
        <begin position="340"/>
        <end position="360"/>
    </location>
</feature>
<reference evidence="2 3" key="1">
    <citation type="journal article" date="2020" name="Arch. Microbiol.">
        <title>Bradyrhizobium campsiandrae sp. nov., a nitrogen-fixing bacterial strain isolated from a native leguminous tree from the Amazon adapted to flooded conditions.</title>
        <authorList>
            <person name="Cabral Michel D."/>
            <person name="Martins da Costa E."/>
            <person name="Azarias Guimaraes A."/>
            <person name="Soares de Carvalho T."/>
            <person name="Santos de Castro Caputo P."/>
            <person name="Willems A."/>
            <person name="de Souza Moreira F.M."/>
        </authorList>
    </citation>
    <scope>NUCLEOTIDE SEQUENCE [LARGE SCALE GENOMIC DNA]</scope>
    <source>
        <strain evidence="3">INPA 384B</strain>
    </source>
</reference>
<dbReference type="RefSeq" id="WP_188095993.1">
    <property type="nucleotide sequence ID" value="NZ_JAANIH010000002.1"/>
</dbReference>
<gene>
    <name evidence="2" type="ORF">HA482_27935</name>
</gene>
<evidence type="ECO:0000256" key="1">
    <source>
        <dbReference type="SAM" id="Phobius"/>
    </source>
</evidence>
<protein>
    <recommendedName>
        <fullName evidence="4">Glycosyltransferase RgtA/B/C/D-like domain-containing protein</fullName>
    </recommendedName>
</protein>
<keyword evidence="1" id="KW-1133">Transmembrane helix</keyword>
<keyword evidence="1" id="KW-0472">Membrane</keyword>
<feature type="transmembrane region" description="Helical" evidence="1">
    <location>
        <begin position="21"/>
        <end position="38"/>
    </location>
</feature>
<evidence type="ECO:0000313" key="2">
    <source>
        <dbReference type="EMBL" id="MBC9982047.1"/>
    </source>
</evidence>
<organism evidence="2 3">
    <name type="scientific">Bradyrhizobium campsiandrae</name>
    <dbReference type="NCBI Taxonomy" id="1729892"/>
    <lineage>
        <taxon>Bacteria</taxon>
        <taxon>Pseudomonadati</taxon>
        <taxon>Pseudomonadota</taxon>
        <taxon>Alphaproteobacteria</taxon>
        <taxon>Hyphomicrobiales</taxon>
        <taxon>Nitrobacteraceae</taxon>
        <taxon>Bradyrhizobium</taxon>
    </lineage>
</organism>
<evidence type="ECO:0008006" key="4">
    <source>
        <dbReference type="Google" id="ProtNLM"/>
    </source>
</evidence>
<feature type="transmembrane region" description="Helical" evidence="1">
    <location>
        <begin position="388"/>
        <end position="408"/>
    </location>
</feature>
<evidence type="ECO:0000313" key="3">
    <source>
        <dbReference type="Proteomes" id="UP000639516"/>
    </source>
</evidence>
<comment type="caution">
    <text evidence="2">The sequence shown here is derived from an EMBL/GenBank/DDBJ whole genome shotgun (WGS) entry which is preliminary data.</text>
</comment>
<dbReference type="Proteomes" id="UP000639516">
    <property type="component" value="Unassembled WGS sequence"/>
</dbReference>
<feature type="transmembrane region" description="Helical" evidence="1">
    <location>
        <begin position="308"/>
        <end position="328"/>
    </location>
</feature>
<feature type="transmembrane region" description="Helical" evidence="1">
    <location>
        <begin position="194"/>
        <end position="220"/>
    </location>
</feature>
<keyword evidence="3" id="KW-1185">Reference proteome</keyword>
<feature type="transmembrane region" description="Helical" evidence="1">
    <location>
        <begin position="240"/>
        <end position="261"/>
    </location>
</feature>
<accession>A0ABR7UF46</accession>
<feature type="transmembrane region" description="Helical" evidence="1">
    <location>
        <begin position="114"/>
        <end position="135"/>
    </location>
</feature>
<name>A0ABR7UF46_9BRAD</name>
<keyword evidence="1" id="KW-0812">Transmembrane</keyword>
<dbReference type="EMBL" id="JAATTO010000045">
    <property type="protein sequence ID" value="MBC9982047.1"/>
    <property type="molecule type" value="Genomic_DNA"/>
</dbReference>